<name>A0A318ENS5_9GAMM</name>
<feature type="signal peptide" evidence="1">
    <location>
        <begin position="1"/>
        <end position="27"/>
    </location>
</feature>
<sequence>MNNKLHRMSIVVAGAALIGLVAVPAQAETVETRGGIRITSDDGRFKAQLGGRIHLDSNVWVDDDEFGDLETGVFFRRGRITLEGEAYGWRYKFENDFAGQSGDNGSGIREMWIGTTLAGVKLRLGQAKPYRGIEELTSSNDLLFMERPFASGSGIYRQYQTGVFADAAGSNYGWGAAVYNLRNGADSDDDTDGVGATVRGYYLPIMDDDVLLHVGGIASLDNPANGKTVGASVRFAGRRGPSQGLGSTTEDQQSFGVELAGRVGSLSLQSEYHFVTLAQPSGDDTDLSASYVQVSWLLNGEVKPYDVGKGAFKSPKPAGGRGAWELKLRYDLIDVSGRDPEIDVSQLAAGANWYINPNVRFMLEYIQGESDLSDGTGVDGSLIAARAQLSF</sequence>
<keyword evidence="1" id="KW-0732">Signal</keyword>
<gene>
    <name evidence="2" type="ORF">C8D93_101197</name>
</gene>
<keyword evidence="3" id="KW-1185">Reference proteome</keyword>
<dbReference type="Proteomes" id="UP000248330">
    <property type="component" value="Unassembled WGS sequence"/>
</dbReference>
<evidence type="ECO:0000256" key="1">
    <source>
        <dbReference type="SAM" id="SignalP"/>
    </source>
</evidence>
<accession>A0A318ENS5</accession>
<dbReference type="InterPro" id="IPR023614">
    <property type="entry name" value="Porin_dom_sf"/>
</dbReference>
<organism evidence="2 3">
    <name type="scientific">Sinimarinibacterium flocculans</name>
    <dbReference type="NCBI Taxonomy" id="985250"/>
    <lineage>
        <taxon>Bacteria</taxon>
        <taxon>Pseudomonadati</taxon>
        <taxon>Pseudomonadota</taxon>
        <taxon>Gammaproteobacteria</taxon>
        <taxon>Nevskiales</taxon>
        <taxon>Nevskiaceae</taxon>
        <taxon>Sinimarinibacterium</taxon>
    </lineage>
</organism>
<dbReference type="InterPro" id="IPR010870">
    <property type="entry name" value="Porin_O/P"/>
</dbReference>
<dbReference type="EMBL" id="QICN01000001">
    <property type="protein sequence ID" value="PXV71156.1"/>
    <property type="molecule type" value="Genomic_DNA"/>
</dbReference>
<feature type="chain" id="PRO_5016319587" evidence="1">
    <location>
        <begin position="28"/>
        <end position="391"/>
    </location>
</feature>
<evidence type="ECO:0000313" key="2">
    <source>
        <dbReference type="EMBL" id="PXV71156.1"/>
    </source>
</evidence>
<protein>
    <submittedName>
        <fullName evidence="2">Phosphate-selective porin OprO/OprP</fullName>
    </submittedName>
</protein>
<dbReference type="AlphaFoldDB" id="A0A318ENS5"/>
<dbReference type="Pfam" id="PF07396">
    <property type="entry name" value="Porin_O_P"/>
    <property type="match status" value="1"/>
</dbReference>
<proteinExistence type="predicted"/>
<dbReference type="SUPFAM" id="SSF56935">
    <property type="entry name" value="Porins"/>
    <property type="match status" value="1"/>
</dbReference>
<reference evidence="2 3" key="1">
    <citation type="submission" date="2018-04" db="EMBL/GenBank/DDBJ databases">
        <title>Genomic Encyclopedia of Type Strains, Phase IV (KMG-IV): sequencing the most valuable type-strain genomes for metagenomic binning, comparative biology and taxonomic classification.</title>
        <authorList>
            <person name="Goeker M."/>
        </authorList>
    </citation>
    <scope>NUCLEOTIDE SEQUENCE [LARGE SCALE GENOMIC DNA]</scope>
    <source>
        <strain evidence="2 3">DSM 104150</strain>
    </source>
</reference>
<comment type="caution">
    <text evidence="2">The sequence shown here is derived from an EMBL/GenBank/DDBJ whole genome shotgun (WGS) entry which is preliminary data.</text>
</comment>
<dbReference type="OrthoDB" id="9807854at2"/>
<evidence type="ECO:0000313" key="3">
    <source>
        <dbReference type="Proteomes" id="UP000248330"/>
    </source>
</evidence>
<dbReference type="RefSeq" id="WP_110263299.1">
    <property type="nucleotide sequence ID" value="NZ_CAKZQT010000019.1"/>
</dbReference>
<dbReference type="Gene3D" id="2.40.160.10">
    <property type="entry name" value="Porin"/>
    <property type="match status" value="1"/>
</dbReference>